<evidence type="ECO:0000256" key="3">
    <source>
        <dbReference type="ARBA" id="ARBA00022692"/>
    </source>
</evidence>
<dbReference type="SUPFAM" id="SSF49265">
    <property type="entry name" value="Fibronectin type III"/>
    <property type="match status" value="2"/>
</dbReference>
<dbReference type="InterPro" id="IPR000387">
    <property type="entry name" value="Tyr_Pase_dom"/>
</dbReference>
<evidence type="ECO:0000256" key="11">
    <source>
        <dbReference type="SAM" id="MobiDB-lite"/>
    </source>
</evidence>
<dbReference type="GO" id="GO:0048666">
    <property type="term" value="P:neuron development"/>
    <property type="evidence" value="ECO:0007669"/>
    <property type="project" value="UniProtKB-ARBA"/>
</dbReference>
<protein>
    <recommendedName>
        <fullName evidence="2">protein-tyrosine-phosphatase</fullName>
        <ecNumber evidence="2">3.1.3.48</ecNumber>
    </recommendedName>
</protein>
<feature type="domain" description="Fibronectin type-III" evidence="16">
    <location>
        <begin position="283"/>
        <end position="390"/>
    </location>
</feature>
<dbReference type="Gene3D" id="3.90.190.10">
    <property type="entry name" value="Protein tyrosine phosphatase superfamily"/>
    <property type="match status" value="2"/>
</dbReference>
<dbReference type="PROSITE" id="PS50055">
    <property type="entry name" value="TYR_PHOSPHATASE_PTP"/>
    <property type="match status" value="2"/>
</dbReference>
<dbReference type="SMART" id="SM00194">
    <property type="entry name" value="PTPc"/>
    <property type="match status" value="2"/>
</dbReference>
<dbReference type="CDD" id="cd00063">
    <property type="entry name" value="FN3"/>
    <property type="match status" value="2"/>
</dbReference>
<dbReference type="PROSITE" id="PS50853">
    <property type="entry name" value="FN3"/>
    <property type="match status" value="2"/>
</dbReference>
<dbReference type="EC" id="3.1.3.48" evidence="2"/>
<feature type="domain" description="Tyrosine-protein phosphatase" evidence="13">
    <location>
        <begin position="961"/>
        <end position="1167"/>
    </location>
</feature>
<dbReference type="InterPro" id="IPR050713">
    <property type="entry name" value="RTP_Phos/Ushers"/>
</dbReference>
<reference evidence="17" key="1">
    <citation type="submission" date="2020-11" db="EMBL/GenBank/DDBJ databases">
        <authorList>
            <person name="Tran Van P."/>
        </authorList>
    </citation>
    <scope>NUCLEOTIDE SEQUENCE</scope>
</reference>
<comment type="catalytic activity">
    <reaction evidence="10">
        <text>O-phospho-L-tyrosyl-[protein] + H2O = L-tyrosyl-[protein] + phosphate</text>
        <dbReference type="Rhea" id="RHEA:10684"/>
        <dbReference type="Rhea" id="RHEA-COMP:10136"/>
        <dbReference type="Rhea" id="RHEA-COMP:20101"/>
        <dbReference type="ChEBI" id="CHEBI:15377"/>
        <dbReference type="ChEBI" id="CHEBI:43474"/>
        <dbReference type="ChEBI" id="CHEBI:46858"/>
        <dbReference type="ChEBI" id="CHEBI:61978"/>
        <dbReference type="EC" id="3.1.3.48"/>
    </reaction>
</comment>
<dbReference type="OrthoDB" id="6058203at2759"/>
<feature type="compositionally biased region" description="Polar residues" evidence="11">
    <location>
        <begin position="712"/>
        <end position="725"/>
    </location>
</feature>
<dbReference type="PROSITE" id="PS50835">
    <property type="entry name" value="IG_LIKE"/>
    <property type="match status" value="1"/>
</dbReference>
<dbReference type="EMBL" id="CAJPVJ010001155">
    <property type="protein sequence ID" value="CAG2164165.1"/>
    <property type="molecule type" value="Genomic_DNA"/>
</dbReference>
<gene>
    <name evidence="17" type="ORF">ONB1V03_LOCUS3725</name>
</gene>
<evidence type="ECO:0000259" key="15">
    <source>
        <dbReference type="PROSITE" id="PS50835"/>
    </source>
</evidence>
<keyword evidence="18" id="KW-1185">Reference proteome</keyword>
<dbReference type="CDD" id="cd00047">
    <property type="entry name" value="PTPc"/>
    <property type="match status" value="1"/>
</dbReference>
<dbReference type="Pfam" id="PF00102">
    <property type="entry name" value="Y_phosphatase"/>
    <property type="match status" value="2"/>
</dbReference>
<dbReference type="SUPFAM" id="SSF52799">
    <property type="entry name" value="(Phosphotyrosine protein) phosphatases II"/>
    <property type="match status" value="2"/>
</dbReference>
<dbReference type="SUPFAM" id="SSF48726">
    <property type="entry name" value="Immunoglobulin"/>
    <property type="match status" value="1"/>
</dbReference>
<dbReference type="AlphaFoldDB" id="A0A7R9LJ54"/>
<dbReference type="GO" id="GO:0016020">
    <property type="term" value="C:membrane"/>
    <property type="evidence" value="ECO:0007669"/>
    <property type="project" value="UniProtKB-SubCell"/>
</dbReference>
<feature type="domain" description="Tyrosine specific protein phosphatases" evidence="14">
    <location>
        <begin position="1110"/>
        <end position="1167"/>
    </location>
</feature>
<sequence length="1192" mass="134586">SYSHSSGATNHSKLSVECAAQTVHDGLYVCNARHTNTSQPNTLYTQAANVSIFTPIQINTIPENGILGENLESNGKLICRVKAYPKAAIKWEKLVGNESVAVEVDGRVVIENSENDESSQQSTLSIETVKRSDNGSYVCRANLTPGAVYGFRLAAINSMGRSEWEAMNITMQSDVPSKISEVHIFAKTNETLLIGWKRPTHDNGAQITHYSMTLRDSQDFLISNQTLDVSSGAIQTRNNYMIMFPSLIAGSHYDFQVKACSAIGCSEWSDTLDAVTADGHSDPPRNVKLKCIYDIDTNVNNGTVVWDLPDNARGVIVGYNVTFEAFSTYRNANNKKVIDQFKEAFELSANETKLNLVLKPNTNYTVRVCTINKSGCGLLSHITTSTMCETSTTTPFQMPSSIRLEKVRIDDKSDKTSRLLRVFVPRVSERNGVILCYKVIIIRLPNYPNATQALPSSPNQLNITTYSEVHSHIHSPSENADFYSVGAYVAEEYNSDNLINNIVIGDGFANQCTQDYENRSPRRMNGENESALSLSSDYIFDGSLLPNTNYTGFVELVVLGPNHTLMTKQSDYFAPIETSSLSLKAPINESSLSIFFSSLSESANGVLFGTICGLLLVLVLLLSVLCFLKRKASETSGSDDERLGLTSLIRRTVNGHRNGHIPNHMNINSIHKWVSAPIPIHKLSVVFQERHLNSDFLFQAEFESLPEKFSDRTTTASDSPENMSKNRYPDIKSYDQTRVTLNAIEGTPGSDYINADFVEGYRRRKLFICAQGPIQVITSFLLKTVNDFWRMIYEQKCRVIVMLTGIEEQGRIKCSQYWSEDQPKEISNQFRVTLKSVRKFSDYIIRRFLLEKVDGSEESRDILHFHFVMWRDFLAPEQPSWLLRFIKRVNEHYCPDMGPIVVHCSAGVGRTGTFIAIDSLMAQINDNSTHINIFECVSHLRHQRNHLVQSVKQYIFVYRAVMEYIEFGDTEVEICHLRDHYRHLKDKFDANINAIMAEFEGYDHSLSFIVTQDPMEHTVNEFWWTIAEQNVSTLVMLAELGDGQSKCHCYWPTEEFDCEFVRVKFVAEDVTQFYIKRVFDVTHKKTNDCQRVTQFQFLSWKSGVVPDSTHSLIDLMDVSLANNTQTSSPIVVHCSGGGDRSSLFVAFASLIQQIKCEERVDVFQTAQFDFLFRSLIDYIESHKLCDSGDTQL</sequence>
<feature type="transmembrane region" description="Helical" evidence="12">
    <location>
        <begin position="606"/>
        <end position="628"/>
    </location>
</feature>
<dbReference type="InterPro" id="IPR036179">
    <property type="entry name" value="Ig-like_dom_sf"/>
</dbReference>
<dbReference type="InterPro" id="IPR007110">
    <property type="entry name" value="Ig-like_dom"/>
</dbReference>
<proteinExistence type="predicted"/>
<evidence type="ECO:0000259" key="14">
    <source>
        <dbReference type="PROSITE" id="PS50056"/>
    </source>
</evidence>
<dbReference type="InterPro" id="IPR036116">
    <property type="entry name" value="FN3_sf"/>
</dbReference>
<dbReference type="InterPro" id="IPR016130">
    <property type="entry name" value="Tyr_Pase_AS"/>
</dbReference>
<feature type="domain" description="Tyrosine specific protein phosphatases" evidence="14">
    <location>
        <begin position="883"/>
        <end position="955"/>
    </location>
</feature>
<dbReference type="InterPro" id="IPR013783">
    <property type="entry name" value="Ig-like_fold"/>
</dbReference>
<keyword evidence="3 12" id="KW-0812">Transmembrane</keyword>
<evidence type="ECO:0000256" key="12">
    <source>
        <dbReference type="SAM" id="Phobius"/>
    </source>
</evidence>
<dbReference type="SMART" id="SM00060">
    <property type="entry name" value="FN3"/>
    <property type="match status" value="3"/>
</dbReference>
<keyword evidence="8 12" id="KW-0472">Membrane</keyword>
<dbReference type="GO" id="GO:0004725">
    <property type="term" value="F:protein tyrosine phosphatase activity"/>
    <property type="evidence" value="ECO:0007669"/>
    <property type="project" value="UniProtKB-EC"/>
</dbReference>
<comment type="subcellular location">
    <subcellularLocation>
        <location evidence="1">Membrane</location>
        <topology evidence="1">Single-pass membrane protein</topology>
    </subcellularLocation>
</comment>
<dbReference type="InterPro" id="IPR003961">
    <property type="entry name" value="FN3_dom"/>
</dbReference>
<dbReference type="InterPro" id="IPR029021">
    <property type="entry name" value="Prot-tyrosine_phosphatase-like"/>
</dbReference>
<dbReference type="SMART" id="SM00404">
    <property type="entry name" value="PTPc_motif"/>
    <property type="match status" value="2"/>
</dbReference>
<keyword evidence="7 12" id="KW-1133">Transmembrane helix</keyword>
<evidence type="ECO:0000313" key="18">
    <source>
        <dbReference type="Proteomes" id="UP000728032"/>
    </source>
</evidence>
<evidence type="ECO:0000256" key="10">
    <source>
        <dbReference type="ARBA" id="ARBA00051722"/>
    </source>
</evidence>
<dbReference type="PROSITE" id="PS00383">
    <property type="entry name" value="TYR_PHOSPHATASE_1"/>
    <property type="match status" value="2"/>
</dbReference>
<evidence type="ECO:0000313" key="17">
    <source>
        <dbReference type="EMBL" id="CAD7642683.1"/>
    </source>
</evidence>
<dbReference type="PROSITE" id="PS50056">
    <property type="entry name" value="TYR_PHOSPHATASE_2"/>
    <property type="match status" value="2"/>
</dbReference>
<dbReference type="Pfam" id="PF00041">
    <property type="entry name" value="fn3"/>
    <property type="match status" value="2"/>
</dbReference>
<keyword evidence="4" id="KW-0732">Signal</keyword>
<evidence type="ECO:0000256" key="6">
    <source>
        <dbReference type="ARBA" id="ARBA00022912"/>
    </source>
</evidence>
<dbReference type="Gene3D" id="2.60.40.10">
    <property type="entry name" value="Immunoglobulins"/>
    <property type="match status" value="3"/>
</dbReference>
<evidence type="ECO:0000256" key="2">
    <source>
        <dbReference type="ARBA" id="ARBA00013064"/>
    </source>
</evidence>
<name>A0A7R9LJ54_9ACAR</name>
<dbReference type="EMBL" id="OC915980">
    <property type="protein sequence ID" value="CAD7642683.1"/>
    <property type="molecule type" value="Genomic_DNA"/>
</dbReference>
<evidence type="ECO:0000259" key="13">
    <source>
        <dbReference type="PROSITE" id="PS50055"/>
    </source>
</evidence>
<evidence type="ECO:0000256" key="5">
    <source>
        <dbReference type="ARBA" id="ARBA00022801"/>
    </source>
</evidence>
<evidence type="ECO:0000259" key="16">
    <source>
        <dbReference type="PROSITE" id="PS50853"/>
    </source>
</evidence>
<keyword evidence="6" id="KW-0904">Protein phosphatase</keyword>
<keyword evidence="9" id="KW-0325">Glycoprotein</keyword>
<evidence type="ECO:0000256" key="7">
    <source>
        <dbReference type="ARBA" id="ARBA00022989"/>
    </source>
</evidence>
<dbReference type="InterPro" id="IPR000242">
    <property type="entry name" value="PTP_cat"/>
</dbReference>
<organism evidence="17">
    <name type="scientific">Oppiella nova</name>
    <dbReference type="NCBI Taxonomy" id="334625"/>
    <lineage>
        <taxon>Eukaryota</taxon>
        <taxon>Metazoa</taxon>
        <taxon>Ecdysozoa</taxon>
        <taxon>Arthropoda</taxon>
        <taxon>Chelicerata</taxon>
        <taxon>Arachnida</taxon>
        <taxon>Acari</taxon>
        <taxon>Acariformes</taxon>
        <taxon>Sarcoptiformes</taxon>
        <taxon>Oribatida</taxon>
        <taxon>Brachypylina</taxon>
        <taxon>Oppioidea</taxon>
        <taxon>Oppiidae</taxon>
        <taxon>Oppiella</taxon>
    </lineage>
</organism>
<evidence type="ECO:0000256" key="1">
    <source>
        <dbReference type="ARBA" id="ARBA00004167"/>
    </source>
</evidence>
<dbReference type="PANTHER" id="PTHR46957:SF3">
    <property type="entry name" value="CYTOKINE RECEPTOR"/>
    <property type="match status" value="1"/>
</dbReference>
<dbReference type="InterPro" id="IPR003598">
    <property type="entry name" value="Ig_sub2"/>
</dbReference>
<evidence type="ECO:0000256" key="4">
    <source>
        <dbReference type="ARBA" id="ARBA00022729"/>
    </source>
</evidence>
<feature type="domain" description="Fibronectin type-III" evidence="16">
    <location>
        <begin position="175"/>
        <end position="279"/>
    </location>
</feature>
<feature type="non-terminal residue" evidence="17">
    <location>
        <position position="1192"/>
    </location>
</feature>
<feature type="region of interest" description="Disordered" evidence="11">
    <location>
        <begin position="709"/>
        <end position="729"/>
    </location>
</feature>
<dbReference type="SMART" id="SM00408">
    <property type="entry name" value="IGc2"/>
    <property type="match status" value="1"/>
</dbReference>
<feature type="domain" description="Tyrosine-protein phosphatase" evidence="13">
    <location>
        <begin position="698"/>
        <end position="964"/>
    </location>
</feature>
<dbReference type="FunFam" id="3.90.190.10:FF:000102">
    <property type="entry name" value="Receptor-type tyrosine-protein phosphatase"/>
    <property type="match status" value="1"/>
</dbReference>
<keyword evidence="5" id="KW-0378">Hydrolase</keyword>
<dbReference type="Proteomes" id="UP000728032">
    <property type="component" value="Unassembled WGS sequence"/>
</dbReference>
<evidence type="ECO:0000256" key="9">
    <source>
        <dbReference type="ARBA" id="ARBA00023180"/>
    </source>
</evidence>
<dbReference type="PANTHER" id="PTHR46957">
    <property type="entry name" value="CYTOKINE RECEPTOR"/>
    <property type="match status" value="1"/>
</dbReference>
<dbReference type="InterPro" id="IPR003595">
    <property type="entry name" value="Tyr_Pase_cat"/>
</dbReference>
<accession>A0A7R9LJ54</accession>
<feature type="domain" description="Ig-like" evidence="15">
    <location>
        <begin position="68"/>
        <end position="142"/>
    </location>
</feature>
<dbReference type="Pfam" id="PF13927">
    <property type="entry name" value="Ig_3"/>
    <property type="match status" value="1"/>
</dbReference>
<evidence type="ECO:0000256" key="8">
    <source>
        <dbReference type="ARBA" id="ARBA00023136"/>
    </source>
</evidence>
<dbReference type="PRINTS" id="PR00700">
    <property type="entry name" value="PRTYPHPHTASE"/>
</dbReference>